<evidence type="ECO:0000256" key="3">
    <source>
        <dbReference type="ARBA" id="ARBA00022485"/>
    </source>
</evidence>
<comment type="caution">
    <text evidence="12">The sequence shown here is derived from an EMBL/GenBank/DDBJ whole genome shotgun (WGS) entry which is preliminary data.</text>
</comment>
<dbReference type="GO" id="GO:0051539">
    <property type="term" value="F:4 iron, 4 sulfur cluster binding"/>
    <property type="evidence" value="ECO:0007669"/>
    <property type="project" value="UniProtKB-KW"/>
</dbReference>
<dbReference type="GO" id="GO:0097506">
    <property type="term" value="F:deaminated base DNA N-glycosylase activity"/>
    <property type="evidence" value="ECO:0007669"/>
    <property type="project" value="UniProtKB-ARBA"/>
</dbReference>
<dbReference type="Pfam" id="PF03167">
    <property type="entry name" value="UDG"/>
    <property type="match status" value="1"/>
</dbReference>
<keyword evidence="9" id="KW-0234">DNA repair</keyword>
<evidence type="ECO:0000256" key="5">
    <source>
        <dbReference type="ARBA" id="ARBA00022763"/>
    </source>
</evidence>
<evidence type="ECO:0000256" key="2">
    <source>
        <dbReference type="ARBA" id="ARBA00019403"/>
    </source>
</evidence>
<reference evidence="12 13" key="1">
    <citation type="submission" date="2016-06" db="EMBL/GenBank/DDBJ databases">
        <authorList>
            <person name="Kjaerup R.B."/>
            <person name="Dalgaard T.S."/>
            <person name="Juul-Madsen H.R."/>
        </authorList>
    </citation>
    <scope>NUCLEOTIDE SEQUENCE [LARGE SCALE GENOMIC DNA]</scope>
    <source>
        <strain evidence="12 13">1165133.8</strain>
    </source>
</reference>
<evidence type="ECO:0000256" key="8">
    <source>
        <dbReference type="ARBA" id="ARBA00023014"/>
    </source>
</evidence>
<dbReference type="AlphaFoldDB" id="A0A1A3NVC9"/>
<evidence type="ECO:0000256" key="10">
    <source>
        <dbReference type="SAM" id="MobiDB-lite"/>
    </source>
</evidence>
<sequence length="238" mass="26058">MPSRNTIAVLKSPKSDDKAEVPGAQQYLPEDRGLSSLKHAASDCRGCTLFEDATQTVFGNGKPEAPLMLVGEQPGDREDLQGLPFVGPAGGLLMRALEEAGIDPALTYQTNAVKHFKFKQVGKRRIHEKPGRIEVVACQPWLLAEIQSLQPQVILCLGATAAQSLLGNTFRVTAHRGETLRLPETLEFDLKPEPVVMATVHPSSLLRDRSDQRQQNFDRFVDDLRTAGAEVPGMFAHP</sequence>
<dbReference type="PANTHER" id="PTHR33693:SF9">
    <property type="entry name" value="TYPE-4 URACIL-DNA GLYCOSYLASE"/>
    <property type="match status" value="1"/>
</dbReference>
<proteinExistence type="inferred from homology"/>
<dbReference type="InterPro" id="IPR051536">
    <property type="entry name" value="UDG_Type-4/5"/>
</dbReference>
<feature type="domain" description="Uracil-DNA glycosylase-like" evidence="11">
    <location>
        <begin position="58"/>
        <end position="225"/>
    </location>
</feature>
<dbReference type="SMART" id="SM00986">
    <property type="entry name" value="UDG"/>
    <property type="match status" value="1"/>
</dbReference>
<evidence type="ECO:0000256" key="6">
    <source>
        <dbReference type="ARBA" id="ARBA00022801"/>
    </source>
</evidence>
<dbReference type="InterPro" id="IPR005273">
    <property type="entry name" value="Ura-DNA_glyco_family4"/>
</dbReference>
<keyword evidence="5" id="KW-0227">DNA damage</keyword>
<comment type="similarity">
    <text evidence="1">Belongs to the uracil-DNA glycosylase (UDG) superfamily. Type 4 (UDGa) family.</text>
</comment>
<evidence type="ECO:0000313" key="13">
    <source>
        <dbReference type="Proteomes" id="UP000093928"/>
    </source>
</evidence>
<dbReference type="Gene3D" id="3.40.470.10">
    <property type="entry name" value="Uracil-DNA glycosylase-like domain"/>
    <property type="match status" value="1"/>
</dbReference>
<dbReference type="InterPro" id="IPR036895">
    <property type="entry name" value="Uracil-DNA_glycosylase-like_sf"/>
</dbReference>
<keyword evidence="7" id="KW-0408">Iron</keyword>
<dbReference type="CDD" id="cd10030">
    <property type="entry name" value="UDG-F4_TTUDGA_SPO1dp_like"/>
    <property type="match status" value="1"/>
</dbReference>
<keyword evidence="4" id="KW-0479">Metal-binding</keyword>
<dbReference type="EMBL" id="LZLS01000130">
    <property type="protein sequence ID" value="OBK25911.1"/>
    <property type="molecule type" value="Genomic_DNA"/>
</dbReference>
<accession>A0A1A3NVC9</accession>
<organism evidence="12 13">
    <name type="scientific">Mycobacterium asiaticum</name>
    <dbReference type="NCBI Taxonomy" id="1790"/>
    <lineage>
        <taxon>Bacteria</taxon>
        <taxon>Bacillati</taxon>
        <taxon>Actinomycetota</taxon>
        <taxon>Actinomycetes</taxon>
        <taxon>Mycobacteriales</taxon>
        <taxon>Mycobacteriaceae</taxon>
        <taxon>Mycobacterium</taxon>
    </lineage>
</organism>
<dbReference type="PANTHER" id="PTHR33693">
    <property type="entry name" value="TYPE-5 URACIL-DNA GLYCOSYLASE"/>
    <property type="match status" value="1"/>
</dbReference>
<keyword evidence="6" id="KW-0378">Hydrolase</keyword>
<evidence type="ECO:0000256" key="4">
    <source>
        <dbReference type="ARBA" id="ARBA00022723"/>
    </source>
</evidence>
<evidence type="ECO:0000259" key="11">
    <source>
        <dbReference type="SMART" id="SM00986"/>
    </source>
</evidence>
<evidence type="ECO:0000256" key="1">
    <source>
        <dbReference type="ARBA" id="ARBA00006521"/>
    </source>
</evidence>
<dbReference type="OrthoDB" id="5290748at2"/>
<evidence type="ECO:0000256" key="7">
    <source>
        <dbReference type="ARBA" id="ARBA00023004"/>
    </source>
</evidence>
<gene>
    <name evidence="12" type="ORF">A5634_25450</name>
</gene>
<feature type="region of interest" description="Disordered" evidence="10">
    <location>
        <begin position="1"/>
        <end position="21"/>
    </location>
</feature>
<name>A0A1A3NVC9_MYCAS</name>
<evidence type="ECO:0000313" key="12">
    <source>
        <dbReference type="EMBL" id="OBK25911.1"/>
    </source>
</evidence>
<protein>
    <recommendedName>
        <fullName evidence="2">Type-4 uracil-DNA glycosylase</fullName>
    </recommendedName>
</protein>
<dbReference type="SUPFAM" id="SSF52141">
    <property type="entry name" value="Uracil-DNA glycosylase-like"/>
    <property type="match status" value="1"/>
</dbReference>
<dbReference type="NCBIfam" id="TIGR03914">
    <property type="entry name" value="UDG_fam_dom"/>
    <property type="match status" value="1"/>
</dbReference>
<dbReference type="InterPro" id="IPR005122">
    <property type="entry name" value="Uracil-DNA_glycosylase-like"/>
</dbReference>
<dbReference type="SMART" id="SM00987">
    <property type="entry name" value="UreE_C"/>
    <property type="match status" value="1"/>
</dbReference>
<keyword evidence="3" id="KW-0004">4Fe-4S</keyword>
<dbReference type="GO" id="GO:0006281">
    <property type="term" value="P:DNA repair"/>
    <property type="evidence" value="ECO:0007669"/>
    <property type="project" value="UniProtKB-KW"/>
</dbReference>
<keyword evidence="8" id="KW-0411">Iron-sulfur</keyword>
<dbReference type="GO" id="GO:0046872">
    <property type="term" value="F:metal ion binding"/>
    <property type="evidence" value="ECO:0007669"/>
    <property type="project" value="UniProtKB-KW"/>
</dbReference>
<evidence type="ECO:0000256" key="9">
    <source>
        <dbReference type="ARBA" id="ARBA00023204"/>
    </source>
</evidence>
<dbReference type="Proteomes" id="UP000093928">
    <property type="component" value="Unassembled WGS sequence"/>
</dbReference>